<evidence type="ECO:0000313" key="4">
    <source>
        <dbReference type="EMBL" id="QHT81656.1"/>
    </source>
</evidence>
<reference evidence="4" key="1">
    <citation type="journal article" date="2020" name="Nature">
        <title>Giant virus diversity and host interactions through global metagenomics.</title>
        <authorList>
            <person name="Schulz F."/>
            <person name="Roux S."/>
            <person name="Paez-Espino D."/>
            <person name="Jungbluth S."/>
            <person name="Walsh D.A."/>
            <person name="Denef V.J."/>
            <person name="McMahon K.D."/>
            <person name="Konstantinidis K.T."/>
            <person name="Eloe-Fadrosh E.A."/>
            <person name="Kyrpides N.C."/>
            <person name="Woyke T."/>
        </authorList>
    </citation>
    <scope>NUCLEOTIDE SEQUENCE</scope>
    <source>
        <strain evidence="4">GVMAG-M-3300023184-13</strain>
    </source>
</reference>
<dbReference type="GO" id="GO:0080041">
    <property type="term" value="F:ADP-ribose pyrophosphohydrolase activity"/>
    <property type="evidence" value="ECO:0007669"/>
    <property type="project" value="TreeGrafter"/>
</dbReference>
<feature type="region of interest" description="Disordered" evidence="3">
    <location>
        <begin position="19"/>
        <end position="47"/>
    </location>
</feature>
<sequence length="331" mass="35478">MFDKTYAVSAVPAPAAPAPAAPAPAVPAPAAPAPAAPAPAAPATPHNLSPEEVAARVRELYPEAKHLTTVVMKLELTLIQLEKVFTCLKFAQWIKNFKHKIRDLRKIEVRDVFWFGPNPGFITINVDAYNSATDKSEPAGYVLIRGGAVAVLVRVSVDGELFVLLARQLRIPAGDFLIEAIAGMMDNDKNPIGVALKELREESGIELTKELLIPVGKVVPSGGGCDERLDCYVTPPIIMDEARFAQILAQTHGVEGESIQIVAYPINTRAELLALIEHGDSKINTCVLGLLKLELEEATKAAAVVPKAAAVVSKPSDDGWTSYGRCTTSNY</sequence>
<dbReference type="SUPFAM" id="SSF55811">
    <property type="entry name" value="Nudix"/>
    <property type="match status" value="1"/>
</dbReference>
<dbReference type="PANTHER" id="PTHR11839:SF18">
    <property type="entry name" value="NUDIX HYDROLASE DOMAIN-CONTAINING PROTEIN"/>
    <property type="match status" value="1"/>
</dbReference>
<organism evidence="4">
    <name type="scientific">viral metagenome</name>
    <dbReference type="NCBI Taxonomy" id="1070528"/>
    <lineage>
        <taxon>unclassified sequences</taxon>
        <taxon>metagenomes</taxon>
        <taxon>organismal metagenomes</taxon>
    </lineage>
</organism>
<accession>A0A6C0HNC3</accession>
<proteinExistence type="predicted"/>
<evidence type="ECO:0000256" key="2">
    <source>
        <dbReference type="ARBA" id="ARBA00022801"/>
    </source>
</evidence>
<feature type="compositionally biased region" description="Pro residues" evidence="3">
    <location>
        <begin position="19"/>
        <end position="42"/>
    </location>
</feature>
<comment type="cofactor">
    <cofactor evidence="1">
        <name>Mg(2+)</name>
        <dbReference type="ChEBI" id="CHEBI:18420"/>
    </cofactor>
</comment>
<dbReference type="GO" id="GO:0006753">
    <property type="term" value="P:nucleoside phosphate metabolic process"/>
    <property type="evidence" value="ECO:0007669"/>
    <property type="project" value="TreeGrafter"/>
</dbReference>
<dbReference type="GO" id="GO:0019693">
    <property type="term" value="P:ribose phosphate metabolic process"/>
    <property type="evidence" value="ECO:0007669"/>
    <property type="project" value="TreeGrafter"/>
</dbReference>
<dbReference type="PANTHER" id="PTHR11839">
    <property type="entry name" value="UDP/ADP-SUGAR PYROPHOSPHATASE"/>
    <property type="match status" value="1"/>
</dbReference>
<dbReference type="AlphaFoldDB" id="A0A6C0HNC3"/>
<dbReference type="EMBL" id="MN739987">
    <property type="protein sequence ID" value="QHT81656.1"/>
    <property type="molecule type" value="Genomic_DNA"/>
</dbReference>
<keyword evidence="2" id="KW-0378">Hydrolase</keyword>
<dbReference type="CDD" id="cd03424">
    <property type="entry name" value="NUDIX_ADPRase_Nudt5_UGPPase_Nudt14"/>
    <property type="match status" value="1"/>
</dbReference>
<dbReference type="InterPro" id="IPR015797">
    <property type="entry name" value="NUDIX_hydrolase-like_dom_sf"/>
</dbReference>
<protein>
    <submittedName>
        <fullName evidence="4">Uncharacterized protein</fullName>
    </submittedName>
</protein>
<name>A0A6C0HNC3_9ZZZZ</name>
<dbReference type="GO" id="GO:0080042">
    <property type="term" value="F:ADP-glucose pyrophosphohydrolase activity"/>
    <property type="evidence" value="ECO:0007669"/>
    <property type="project" value="TreeGrafter"/>
</dbReference>
<evidence type="ECO:0000256" key="1">
    <source>
        <dbReference type="ARBA" id="ARBA00001946"/>
    </source>
</evidence>
<evidence type="ECO:0000256" key="3">
    <source>
        <dbReference type="SAM" id="MobiDB-lite"/>
    </source>
</evidence>
<dbReference type="Gene3D" id="3.90.79.10">
    <property type="entry name" value="Nucleoside Triphosphate Pyrophosphohydrolase"/>
    <property type="match status" value="1"/>
</dbReference>